<dbReference type="EMBL" id="JAULJE010000005">
    <property type="protein sequence ID" value="KAK1343556.1"/>
    <property type="molecule type" value="Genomic_DNA"/>
</dbReference>
<keyword evidence="2" id="KW-1185">Reference proteome</keyword>
<organism evidence="1 2">
    <name type="scientific">Cnephaeus nilssonii</name>
    <name type="common">Northern bat</name>
    <name type="synonym">Eptesicus nilssonii</name>
    <dbReference type="NCBI Taxonomy" id="3371016"/>
    <lineage>
        <taxon>Eukaryota</taxon>
        <taxon>Metazoa</taxon>
        <taxon>Chordata</taxon>
        <taxon>Craniata</taxon>
        <taxon>Vertebrata</taxon>
        <taxon>Euteleostomi</taxon>
        <taxon>Mammalia</taxon>
        <taxon>Eutheria</taxon>
        <taxon>Laurasiatheria</taxon>
        <taxon>Chiroptera</taxon>
        <taxon>Yangochiroptera</taxon>
        <taxon>Vespertilionidae</taxon>
        <taxon>Cnephaeus</taxon>
    </lineage>
</organism>
<gene>
    <name evidence="1" type="ORF">QTO34_016336</name>
</gene>
<dbReference type="AlphaFoldDB" id="A0AA40I5Z8"/>
<reference evidence="1" key="1">
    <citation type="submission" date="2023-06" db="EMBL/GenBank/DDBJ databases">
        <title>Reference genome for the Northern bat (Eptesicus nilssonii), a most northern bat species.</title>
        <authorList>
            <person name="Laine V.N."/>
            <person name="Pulliainen A.T."/>
            <person name="Lilley T.M."/>
        </authorList>
    </citation>
    <scope>NUCLEOTIDE SEQUENCE</scope>
    <source>
        <strain evidence="1">BLF_Eptnil</strain>
        <tissue evidence="1">Kidney</tissue>
    </source>
</reference>
<accession>A0AA40I5Z8</accession>
<evidence type="ECO:0000313" key="1">
    <source>
        <dbReference type="EMBL" id="KAK1343556.1"/>
    </source>
</evidence>
<name>A0AA40I5Z8_CNENI</name>
<sequence length="61" mass="6370">MVLATPAFRSYGLGPRLPVAAAGHGALDFTLGAKADSETILHGLQPTVQRPPYTKTAALPR</sequence>
<evidence type="ECO:0000313" key="2">
    <source>
        <dbReference type="Proteomes" id="UP001177744"/>
    </source>
</evidence>
<dbReference type="Proteomes" id="UP001177744">
    <property type="component" value="Unassembled WGS sequence"/>
</dbReference>
<comment type="caution">
    <text evidence="1">The sequence shown here is derived from an EMBL/GenBank/DDBJ whole genome shotgun (WGS) entry which is preliminary data.</text>
</comment>
<protein>
    <submittedName>
        <fullName evidence="1">Uncharacterized protein</fullName>
    </submittedName>
</protein>
<proteinExistence type="predicted"/>